<evidence type="ECO:0000313" key="1">
    <source>
        <dbReference type="EMBL" id="QHT25011.1"/>
    </source>
</evidence>
<dbReference type="AlphaFoldDB" id="A0A6C0E8S0"/>
<organism evidence="1">
    <name type="scientific">viral metagenome</name>
    <dbReference type="NCBI Taxonomy" id="1070528"/>
    <lineage>
        <taxon>unclassified sequences</taxon>
        <taxon>metagenomes</taxon>
        <taxon>organismal metagenomes</taxon>
    </lineage>
</organism>
<reference evidence="1" key="1">
    <citation type="journal article" date="2020" name="Nature">
        <title>Giant virus diversity and host interactions through global metagenomics.</title>
        <authorList>
            <person name="Schulz F."/>
            <person name="Roux S."/>
            <person name="Paez-Espino D."/>
            <person name="Jungbluth S."/>
            <person name="Walsh D.A."/>
            <person name="Denef V.J."/>
            <person name="McMahon K.D."/>
            <person name="Konstantinidis K.T."/>
            <person name="Eloe-Fadrosh E.A."/>
            <person name="Kyrpides N.C."/>
            <person name="Woyke T."/>
        </authorList>
    </citation>
    <scope>NUCLEOTIDE SEQUENCE</scope>
    <source>
        <strain evidence="1">GVMAG-M-3300023179-150</strain>
    </source>
</reference>
<name>A0A6C0E8S0_9ZZZZ</name>
<proteinExistence type="predicted"/>
<accession>A0A6C0E8S0</accession>
<protein>
    <submittedName>
        <fullName evidence="1">Uncharacterized protein</fullName>
    </submittedName>
</protein>
<sequence>MSCLVLQLDHDKNLNINVYNAGSIIDFKNAISYIYVTSKTNADLFIKDFIFEKNAKTHNLYDVWYQLAFIYGNKF</sequence>
<dbReference type="EMBL" id="MN739753">
    <property type="protein sequence ID" value="QHT25011.1"/>
    <property type="molecule type" value="Genomic_DNA"/>
</dbReference>